<keyword evidence="5 6" id="KW-0472">Membrane</keyword>
<comment type="subcellular location">
    <subcellularLocation>
        <location evidence="1">Membrane</location>
        <topology evidence="1">Multi-pass membrane protein</topology>
    </subcellularLocation>
</comment>
<feature type="transmembrane region" description="Helical" evidence="6">
    <location>
        <begin position="241"/>
        <end position="261"/>
    </location>
</feature>
<evidence type="ECO:0000256" key="6">
    <source>
        <dbReference type="SAM" id="Phobius"/>
    </source>
</evidence>
<proteinExistence type="predicted"/>
<dbReference type="Proteomes" id="UP000017836">
    <property type="component" value="Unassembled WGS sequence"/>
</dbReference>
<evidence type="ECO:0000313" key="8">
    <source>
        <dbReference type="EMBL" id="ERN19477.1"/>
    </source>
</evidence>
<feature type="domain" description="ABC-2 type transporter transmembrane" evidence="7">
    <location>
        <begin position="77"/>
        <end position="271"/>
    </location>
</feature>
<dbReference type="PANTHER" id="PTHR19241">
    <property type="entry name" value="ATP-BINDING CASSETTE TRANSPORTER"/>
    <property type="match status" value="1"/>
</dbReference>
<dbReference type="HOGENOM" id="CLU_000604_35_2_1"/>
<keyword evidence="2" id="KW-0813">Transport</keyword>
<gene>
    <name evidence="8" type="ORF">AMTR_s00069p00192990</name>
</gene>
<feature type="transmembrane region" description="Helical" evidence="6">
    <location>
        <begin position="211"/>
        <end position="235"/>
    </location>
</feature>
<evidence type="ECO:0000313" key="9">
    <source>
        <dbReference type="Proteomes" id="UP000017836"/>
    </source>
</evidence>
<keyword evidence="4 6" id="KW-1133">Transmembrane helix</keyword>
<evidence type="ECO:0000256" key="3">
    <source>
        <dbReference type="ARBA" id="ARBA00022692"/>
    </source>
</evidence>
<keyword evidence="9" id="KW-1185">Reference proteome</keyword>
<dbReference type="Pfam" id="PF01061">
    <property type="entry name" value="ABC2_membrane"/>
    <property type="match status" value="1"/>
</dbReference>
<sequence length="304" mass="34810">MALPGIPKIKDGYNPAAWMLDITSFSMETNLNVDFAQVYHNSCLYGKYQQIIEGLSRPSTGSKDLCLDCMHSHGFLTQCMACLWKQHWSYWRNPEHNAIRFLITVTVSVLFGTIFRGVALDLSKQQDLLNTLGATYASALFLGFTNTTAVQPIVGLGRTVFYRERSAGMYSAMPYTIAQVVIEIPYIVIQVQVFVLIIYPLIGFSWMLAKFLWFTFFVLLSVLYLTLFGMTAVALTPTQELAALISFFFFILWNIFSGFFIARPMIPLWWRCWEIELRQSIYLGKQARASKSFLKFTSDLKLIF</sequence>
<dbReference type="InterPro" id="IPR013525">
    <property type="entry name" value="ABC2_TM"/>
</dbReference>
<dbReference type="Gramene" id="ERN19477">
    <property type="protein sequence ID" value="ERN19477"/>
    <property type="gene ID" value="AMTR_s00069p00192990"/>
</dbReference>
<dbReference type="eggNOG" id="KOG0065">
    <property type="taxonomic scope" value="Eukaryota"/>
</dbReference>
<accession>U5DDH2</accession>
<dbReference type="AlphaFoldDB" id="U5DDH2"/>
<evidence type="ECO:0000259" key="7">
    <source>
        <dbReference type="Pfam" id="PF01061"/>
    </source>
</evidence>
<keyword evidence="3 6" id="KW-0812">Transmembrane</keyword>
<evidence type="ECO:0000256" key="4">
    <source>
        <dbReference type="ARBA" id="ARBA00022989"/>
    </source>
</evidence>
<feature type="transmembrane region" description="Helical" evidence="6">
    <location>
        <begin position="174"/>
        <end position="199"/>
    </location>
</feature>
<reference evidence="9" key="1">
    <citation type="journal article" date="2013" name="Science">
        <title>The Amborella genome and the evolution of flowering plants.</title>
        <authorList>
            <consortium name="Amborella Genome Project"/>
        </authorList>
    </citation>
    <scope>NUCLEOTIDE SEQUENCE [LARGE SCALE GENOMIC DNA]</scope>
</reference>
<dbReference type="OMA" id="DETIDHR"/>
<name>U5DDH2_AMBTC</name>
<dbReference type="GO" id="GO:0140359">
    <property type="term" value="F:ABC-type transporter activity"/>
    <property type="evidence" value="ECO:0007669"/>
    <property type="project" value="InterPro"/>
</dbReference>
<dbReference type="STRING" id="13333.U5DDH2"/>
<feature type="transmembrane region" description="Helical" evidence="6">
    <location>
        <begin position="131"/>
        <end position="154"/>
    </location>
</feature>
<evidence type="ECO:0000256" key="5">
    <source>
        <dbReference type="ARBA" id="ARBA00023136"/>
    </source>
</evidence>
<organism evidence="8 9">
    <name type="scientific">Amborella trichopoda</name>
    <dbReference type="NCBI Taxonomy" id="13333"/>
    <lineage>
        <taxon>Eukaryota</taxon>
        <taxon>Viridiplantae</taxon>
        <taxon>Streptophyta</taxon>
        <taxon>Embryophyta</taxon>
        <taxon>Tracheophyta</taxon>
        <taxon>Spermatophyta</taxon>
        <taxon>Magnoliopsida</taxon>
        <taxon>Amborellales</taxon>
        <taxon>Amborellaceae</taxon>
        <taxon>Amborella</taxon>
    </lineage>
</organism>
<protein>
    <recommendedName>
        <fullName evidence="7">ABC-2 type transporter transmembrane domain-containing protein</fullName>
    </recommendedName>
</protein>
<evidence type="ECO:0000256" key="2">
    <source>
        <dbReference type="ARBA" id="ARBA00022448"/>
    </source>
</evidence>
<feature type="transmembrane region" description="Helical" evidence="6">
    <location>
        <begin position="98"/>
        <end position="119"/>
    </location>
</feature>
<dbReference type="EMBL" id="KI392069">
    <property type="protein sequence ID" value="ERN19477.1"/>
    <property type="molecule type" value="Genomic_DNA"/>
</dbReference>
<dbReference type="GO" id="GO:0005886">
    <property type="term" value="C:plasma membrane"/>
    <property type="evidence" value="ECO:0007669"/>
    <property type="project" value="UniProtKB-ARBA"/>
</dbReference>
<evidence type="ECO:0000256" key="1">
    <source>
        <dbReference type="ARBA" id="ARBA00004141"/>
    </source>
</evidence>